<protein>
    <submittedName>
        <fullName evidence="1">Uncharacterized protein</fullName>
    </submittedName>
</protein>
<dbReference type="AlphaFoldDB" id="A0A1Z3HL15"/>
<proteinExistence type="predicted"/>
<dbReference type="EMBL" id="CP021983">
    <property type="protein sequence ID" value="ASC71009.1"/>
    <property type="molecule type" value="Genomic_DNA"/>
</dbReference>
<evidence type="ECO:0000313" key="2">
    <source>
        <dbReference type="Proteomes" id="UP000191901"/>
    </source>
</evidence>
<name>A0A1Z3HL15_9CYAN</name>
<dbReference type="KEGG" id="hhg:XM38_019580"/>
<sequence>MESLLKGARSDRCRDQISSWFVGEEFMHRMTYATNRLPVQTSFEVTPAPAP</sequence>
<keyword evidence="2" id="KW-1185">Reference proteome</keyword>
<organism evidence="1 2">
    <name type="scientific">Halomicronema hongdechloris C2206</name>
    <dbReference type="NCBI Taxonomy" id="1641165"/>
    <lineage>
        <taxon>Bacteria</taxon>
        <taxon>Bacillati</taxon>
        <taxon>Cyanobacteriota</taxon>
        <taxon>Cyanophyceae</taxon>
        <taxon>Nodosilineales</taxon>
        <taxon>Nodosilineaceae</taxon>
        <taxon>Halomicronema</taxon>
    </lineage>
</organism>
<accession>A0A1Z3HL15</accession>
<dbReference type="Proteomes" id="UP000191901">
    <property type="component" value="Chromosome"/>
</dbReference>
<gene>
    <name evidence="1" type="ORF">XM38_019580</name>
</gene>
<evidence type="ECO:0000313" key="1">
    <source>
        <dbReference type="EMBL" id="ASC71009.1"/>
    </source>
</evidence>
<reference evidence="1 2" key="1">
    <citation type="journal article" date="2016" name="Biochim. Biophys. Acta">
        <title>Characterization of red-shifted phycobilisomes isolated from the chlorophyll f-containing cyanobacterium Halomicronema hongdechloris.</title>
        <authorList>
            <person name="Li Y."/>
            <person name="Lin Y."/>
            <person name="Garvey C.J."/>
            <person name="Birch D."/>
            <person name="Corkery R.W."/>
            <person name="Loughlin P.C."/>
            <person name="Scheer H."/>
            <person name="Willows R.D."/>
            <person name="Chen M."/>
        </authorList>
    </citation>
    <scope>NUCLEOTIDE SEQUENCE [LARGE SCALE GENOMIC DNA]</scope>
    <source>
        <strain evidence="1 2">C2206</strain>
    </source>
</reference>